<gene>
    <name evidence="2" type="ORF">Nans01_00160</name>
</gene>
<dbReference type="EMBL" id="BSQG01000001">
    <property type="protein sequence ID" value="GLU45665.1"/>
    <property type="molecule type" value="Genomic_DNA"/>
</dbReference>
<accession>A0A9W6UH71</accession>
<feature type="transmembrane region" description="Helical" evidence="1">
    <location>
        <begin position="111"/>
        <end position="132"/>
    </location>
</feature>
<keyword evidence="1" id="KW-0812">Transmembrane</keyword>
<evidence type="ECO:0000256" key="1">
    <source>
        <dbReference type="SAM" id="Phobius"/>
    </source>
</evidence>
<comment type="caution">
    <text evidence="2">The sequence shown here is derived from an EMBL/GenBank/DDBJ whole genome shotgun (WGS) entry which is preliminary data.</text>
</comment>
<reference evidence="2" key="1">
    <citation type="submission" date="2023-02" db="EMBL/GenBank/DDBJ databases">
        <title>Nocardiopsis ansamitocini NBRC 112285.</title>
        <authorList>
            <person name="Ichikawa N."/>
            <person name="Sato H."/>
            <person name="Tonouchi N."/>
        </authorList>
    </citation>
    <scope>NUCLEOTIDE SEQUENCE</scope>
    <source>
        <strain evidence="2">NBRC 112285</strain>
    </source>
</reference>
<protein>
    <submittedName>
        <fullName evidence="2">Uncharacterized protein</fullName>
    </submittedName>
</protein>
<organism evidence="2 3">
    <name type="scientific">Nocardiopsis ansamitocini</name>
    <dbReference type="NCBI Taxonomy" id="1670832"/>
    <lineage>
        <taxon>Bacteria</taxon>
        <taxon>Bacillati</taxon>
        <taxon>Actinomycetota</taxon>
        <taxon>Actinomycetes</taxon>
        <taxon>Streptosporangiales</taxon>
        <taxon>Nocardiopsidaceae</taxon>
        <taxon>Nocardiopsis</taxon>
    </lineage>
</organism>
<keyword evidence="1" id="KW-0472">Membrane</keyword>
<name>A0A9W6UH71_9ACTN</name>
<keyword evidence="3" id="KW-1185">Reference proteome</keyword>
<evidence type="ECO:0000313" key="3">
    <source>
        <dbReference type="Proteomes" id="UP001165092"/>
    </source>
</evidence>
<feature type="transmembrane region" description="Helical" evidence="1">
    <location>
        <begin position="139"/>
        <end position="160"/>
    </location>
</feature>
<feature type="transmembrane region" description="Helical" evidence="1">
    <location>
        <begin position="35"/>
        <end position="55"/>
    </location>
</feature>
<evidence type="ECO:0000313" key="2">
    <source>
        <dbReference type="EMBL" id="GLU45665.1"/>
    </source>
</evidence>
<dbReference type="Proteomes" id="UP001165092">
    <property type="component" value="Unassembled WGS sequence"/>
</dbReference>
<dbReference type="RefSeq" id="WP_285756562.1">
    <property type="nucleotide sequence ID" value="NZ_BSQG01000001.1"/>
</dbReference>
<sequence length="200" mass="20779">MSVEPQLRSVRAGVFTSVCVGVSAGGHAMTSAHELPVAGPLVGGLLVFAFAWAAAGRERGFATILGWMLWGQLALHLVFSFVQGAGSSYGAPMHGMAAGLPAAVADDPADHGSGLAMIAAHIVAALVSAWWLRRGEAALFALLRLVAALLLPVLLLLVPAPGPIPGPILWRRAKRCGRDRTVLFLRHVVVLRGPPVPLAA</sequence>
<proteinExistence type="predicted"/>
<feature type="transmembrane region" description="Helical" evidence="1">
    <location>
        <begin position="12"/>
        <end position="29"/>
    </location>
</feature>
<dbReference type="AlphaFoldDB" id="A0A9W6UH71"/>
<keyword evidence="1" id="KW-1133">Transmembrane helix</keyword>
<feature type="transmembrane region" description="Helical" evidence="1">
    <location>
        <begin position="67"/>
        <end position="91"/>
    </location>
</feature>